<dbReference type="Gene3D" id="3.40.50.1240">
    <property type="entry name" value="Phosphoglycerate mutase-like"/>
    <property type="match status" value="1"/>
</dbReference>
<reference evidence="1" key="1">
    <citation type="submission" date="2020-02" db="EMBL/GenBank/DDBJ databases">
        <title>Delineation of the pyrene-degrading pathway in Roseobacter clade bacteria by genomic analysis.</title>
        <authorList>
            <person name="Zhou H."/>
            <person name="Wang H."/>
        </authorList>
    </citation>
    <scope>NUCLEOTIDE SEQUENCE</scope>
    <source>
        <strain evidence="1">PrR005</strain>
    </source>
</reference>
<dbReference type="SUPFAM" id="SSF53254">
    <property type="entry name" value="Phosphoglycerate mutase-like"/>
    <property type="match status" value="1"/>
</dbReference>
<dbReference type="InterPro" id="IPR029033">
    <property type="entry name" value="His_PPase_superfam"/>
</dbReference>
<protein>
    <submittedName>
        <fullName evidence="1">Histidine phosphatase family protein</fullName>
    </submittedName>
</protein>
<dbReference type="AlphaFoldDB" id="A0A6B2NM57"/>
<dbReference type="InterPro" id="IPR013078">
    <property type="entry name" value="His_Pase_superF_clade-1"/>
</dbReference>
<dbReference type="InterPro" id="IPR050275">
    <property type="entry name" value="PGM_Phosphatase"/>
</dbReference>
<dbReference type="RefSeq" id="WP_164129089.1">
    <property type="nucleotide sequence ID" value="NZ_JAAGOX010000011.1"/>
</dbReference>
<name>A0A6B2NM57_9RHOB</name>
<organism evidence="1">
    <name type="scientific">Ruegeria sp. PrR005</name>
    <dbReference type="NCBI Taxonomy" id="2706882"/>
    <lineage>
        <taxon>Bacteria</taxon>
        <taxon>Pseudomonadati</taxon>
        <taxon>Pseudomonadota</taxon>
        <taxon>Alphaproteobacteria</taxon>
        <taxon>Rhodobacterales</taxon>
        <taxon>Roseobacteraceae</taxon>
        <taxon>Ruegeria</taxon>
    </lineage>
</organism>
<dbReference type="EMBL" id="JAAGOX010000011">
    <property type="protein sequence ID" value="NDW45146.1"/>
    <property type="molecule type" value="Genomic_DNA"/>
</dbReference>
<dbReference type="CDD" id="cd07067">
    <property type="entry name" value="HP_PGM_like"/>
    <property type="match status" value="1"/>
</dbReference>
<proteinExistence type="predicted"/>
<gene>
    <name evidence="1" type="ORF">G0P99_09260</name>
</gene>
<sequence length="192" mass="21272">MTRLHLIRHGPTHAKTMVGWSDLPADLSDTDLLARLSGHLPQDALVVSSDLIRAADTASAIQGDRHRLPHRAGLREINFGAWELRRYAEIEAEDPVLARAYWETPGDTSPPGGESWHQVCDRVNAEIDALIVAHPGSNLIVVGHFGMILTQVQRALAITAEQAFSHRIDNLSVTEITRMPDNWHVGRINHLV</sequence>
<evidence type="ECO:0000313" key="1">
    <source>
        <dbReference type="EMBL" id="NDW45146.1"/>
    </source>
</evidence>
<dbReference type="Pfam" id="PF00300">
    <property type="entry name" value="His_Phos_1"/>
    <property type="match status" value="1"/>
</dbReference>
<dbReference type="GO" id="GO:0016791">
    <property type="term" value="F:phosphatase activity"/>
    <property type="evidence" value="ECO:0007669"/>
    <property type="project" value="TreeGrafter"/>
</dbReference>
<dbReference type="PANTHER" id="PTHR48100:SF1">
    <property type="entry name" value="HISTIDINE PHOSPHATASE FAMILY PROTEIN-RELATED"/>
    <property type="match status" value="1"/>
</dbReference>
<dbReference type="SMART" id="SM00855">
    <property type="entry name" value="PGAM"/>
    <property type="match status" value="1"/>
</dbReference>
<dbReference type="PANTHER" id="PTHR48100">
    <property type="entry name" value="BROAD-SPECIFICITY PHOSPHATASE YOR283W-RELATED"/>
    <property type="match status" value="1"/>
</dbReference>
<accession>A0A6B2NM57</accession>
<dbReference type="GO" id="GO:0005737">
    <property type="term" value="C:cytoplasm"/>
    <property type="evidence" value="ECO:0007669"/>
    <property type="project" value="TreeGrafter"/>
</dbReference>
<comment type="caution">
    <text evidence="1">The sequence shown here is derived from an EMBL/GenBank/DDBJ whole genome shotgun (WGS) entry which is preliminary data.</text>
</comment>